<evidence type="ECO:0000313" key="3">
    <source>
        <dbReference type="Proteomes" id="UP000000305"/>
    </source>
</evidence>
<proteinExistence type="predicted"/>
<gene>
    <name evidence="2" type="ORF">DAPPUDRAFT_236357</name>
</gene>
<name>E9G1T7_DAPPU</name>
<dbReference type="InParanoid" id="E9G1T7"/>
<keyword evidence="1" id="KW-0812">Transmembrane</keyword>
<keyword evidence="3" id="KW-1185">Reference proteome</keyword>
<evidence type="ECO:0000313" key="2">
    <source>
        <dbReference type="EMBL" id="EFX86552.1"/>
    </source>
</evidence>
<feature type="transmembrane region" description="Helical" evidence="1">
    <location>
        <begin position="6"/>
        <end position="28"/>
    </location>
</feature>
<protein>
    <submittedName>
        <fullName evidence="2">Uncharacterized protein</fullName>
    </submittedName>
</protein>
<reference evidence="2 3" key="1">
    <citation type="journal article" date="2011" name="Science">
        <title>The ecoresponsive genome of Daphnia pulex.</title>
        <authorList>
            <person name="Colbourne J.K."/>
            <person name="Pfrender M.E."/>
            <person name="Gilbert D."/>
            <person name="Thomas W.K."/>
            <person name="Tucker A."/>
            <person name="Oakley T.H."/>
            <person name="Tokishita S."/>
            <person name="Aerts A."/>
            <person name="Arnold G.J."/>
            <person name="Basu M.K."/>
            <person name="Bauer D.J."/>
            <person name="Caceres C.E."/>
            <person name="Carmel L."/>
            <person name="Casola C."/>
            <person name="Choi J.H."/>
            <person name="Detter J.C."/>
            <person name="Dong Q."/>
            <person name="Dusheyko S."/>
            <person name="Eads B.D."/>
            <person name="Frohlich T."/>
            <person name="Geiler-Samerotte K.A."/>
            <person name="Gerlach D."/>
            <person name="Hatcher P."/>
            <person name="Jogdeo S."/>
            <person name="Krijgsveld J."/>
            <person name="Kriventseva E.V."/>
            <person name="Kultz D."/>
            <person name="Laforsch C."/>
            <person name="Lindquist E."/>
            <person name="Lopez J."/>
            <person name="Manak J.R."/>
            <person name="Muller J."/>
            <person name="Pangilinan J."/>
            <person name="Patwardhan R.P."/>
            <person name="Pitluck S."/>
            <person name="Pritham E.J."/>
            <person name="Rechtsteiner A."/>
            <person name="Rho M."/>
            <person name="Rogozin I.B."/>
            <person name="Sakarya O."/>
            <person name="Salamov A."/>
            <person name="Schaack S."/>
            <person name="Shapiro H."/>
            <person name="Shiga Y."/>
            <person name="Skalitzky C."/>
            <person name="Smith Z."/>
            <person name="Souvorov A."/>
            <person name="Sung W."/>
            <person name="Tang Z."/>
            <person name="Tsuchiya D."/>
            <person name="Tu H."/>
            <person name="Vos H."/>
            <person name="Wang M."/>
            <person name="Wolf Y.I."/>
            <person name="Yamagata H."/>
            <person name="Yamada T."/>
            <person name="Ye Y."/>
            <person name="Shaw J.R."/>
            <person name="Andrews J."/>
            <person name="Crease T.J."/>
            <person name="Tang H."/>
            <person name="Lucas S.M."/>
            <person name="Robertson H.M."/>
            <person name="Bork P."/>
            <person name="Koonin E.V."/>
            <person name="Zdobnov E.M."/>
            <person name="Grigoriev I.V."/>
            <person name="Lynch M."/>
            <person name="Boore J.L."/>
        </authorList>
    </citation>
    <scope>NUCLEOTIDE SEQUENCE [LARGE SCALE GENOMIC DNA]</scope>
</reference>
<dbReference type="AlphaFoldDB" id="E9G1T7"/>
<dbReference type="EMBL" id="GL732529">
    <property type="protein sequence ID" value="EFX86552.1"/>
    <property type="molecule type" value="Genomic_DNA"/>
</dbReference>
<dbReference type="Proteomes" id="UP000000305">
    <property type="component" value="Unassembled WGS sequence"/>
</dbReference>
<dbReference type="HOGENOM" id="CLU_2944051_0_0_1"/>
<sequence>MAYLTIRILAAAVYNIIWTVISGVQFEWGDPFLQKIIKNLQTNLEAVELMGPHNHVIILT</sequence>
<evidence type="ECO:0000256" key="1">
    <source>
        <dbReference type="SAM" id="Phobius"/>
    </source>
</evidence>
<accession>E9G1T7</accession>
<keyword evidence="1" id="KW-0472">Membrane</keyword>
<organism evidence="2 3">
    <name type="scientific">Daphnia pulex</name>
    <name type="common">Water flea</name>
    <dbReference type="NCBI Taxonomy" id="6669"/>
    <lineage>
        <taxon>Eukaryota</taxon>
        <taxon>Metazoa</taxon>
        <taxon>Ecdysozoa</taxon>
        <taxon>Arthropoda</taxon>
        <taxon>Crustacea</taxon>
        <taxon>Branchiopoda</taxon>
        <taxon>Diplostraca</taxon>
        <taxon>Cladocera</taxon>
        <taxon>Anomopoda</taxon>
        <taxon>Daphniidae</taxon>
        <taxon>Daphnia</taxon>
    </lineage>
</organism>
<dbReference type="KEGG" id="dpx:DAPPUDRAFT_236357"/>
<keyword evidence="1" id="KW-1133">Transmembrane helix</keyword>
<dbReference type="OrthoDB" id="1055148at2759"/>